<evidence type="ECO:0000313" key="3">
    <source>
        <dbReference type="Proteomes" id="UP000295192"/>
    </source>
</evidence>
<reference evidence="2 3" key="1">
    <citation type="journal article" date="2019" name="J. Hered.">
        <title>An Improved Genome Assembly for Drosophila navojoa, the Basal Species in the mojavensis Cluster.</title>
        <authorList>
            <person name="Vanderlinde T."/>
            <person name="Dupim E.G."/>
            <person name="Nazario-Yepiz N.O."/>
            <person name="Carvalho A.B."/>
        </authorList>
    </citation>
    <scope>NUCLEOTIDE SEQUENCE [LARGE SCALE GENOMIC DNA]</scope>
    <source>
        <strain evidence="2">Navoj_Jal97</strain>
        <tissue evidence="2">Whole organism</tissue>
    </source>
</reference>
<evidence type="ECO:0008006" key="4">
    <source>
        <dbReference type="Google" id="ProtNLM"/>
    </source>
</evidence>
<proteinExistence type="predicted"/>
<dbReference type="Proteomes" id="UP000295192">
    <property type="component" value="Unassembled WGS sequence"/>
</dbReference>
<dbReference type="EMBL" id="LSRL02000097">
    <property type="protein sequence ID" value="TDG44658.1"/>
    <property type="molecule type" value="Genomic_DNA"/>
</dbReference>
<organism evidence="2 3">
    <name type="scientific">Drosophila navojoa</name>
    <name type="common">Fruit fly</name>
    <dbReference type="NCBI Taxonomy" id="7232"/>
    <lineage>
        <taxon>Eukaryota</taxon>
        <taxon>Metazoa</taxon>
        <taxon>Ecdysozoa</taxon>
        <taxon>Arthropoda</taxon>
        <taxon>Hexapoda</taxon>
        <taxon>Insecta</taxon>
        <taxon>Pterygota</taxon>
        <taxon>Neoptera</taxon>
        <taxon>Endopterygota</taxon>
        <taxon>Diptera</taxon>
        <taxon>Brachycera</taxon>
        <taxon>Muscomorpha</taxon>
        <taxon>Ephydroidea</taxon>
        <taxon>Drosophilidae</taxon>
        <taxon>Drosophila</taxon>
    </lineage>
</organism>
<gene>
    <name evidence="2" type="ORF">AWZ03_008893</name>
</gene>
<name>A0A484B7J3_DRONA</name>
<keyword evidence="1" id="KW-0732">Signal</keyword>
<comment type="caution">
    <text evidence="2">The sequence shown here is derived from an EMBL/GenBank/DDBJ whole genome shotgun (WGS) entry which is preliminary data.</text>
</comment>
<keyword evidence="3" id="KW-1185">Reference proteome</keyword>
<evidence type="ECO:0000256" key="1">
    <source>
        <dbReference type="SAM" id="SignalP"/>
    </source>
</evidence>
<accession>A0A484B7J3</accession>
<feature type="chain" id="PRO_5019715705" description="Secreted protein" evidence="1">
    <location>
        <begin position="20"/>
        <end position="106"/>
    </location>
</feature>
<evidence type="ECO:0000313" key="2">
    <source>
        <dbReference type="EMBL" id="TDG44658.1"/>
    </source>
</evidence>
<sequence length="106" mass="11500">MVSLLMMLLLPSLLLPSLLMTICKKRCLECYTSSSSGSSGGSSSRVRLRHQLLSQRQRLSSELQASAAPSLHWFQVSINNGAALADLVAIRLPPCSTLAELSSWLI</sequence>
<feature type="signal peptide" evidence="1">
    <location>
        <begin position="1"/>
        <end position="19"/>
    </location>
</feature>
<dbReference type="AlphaFoldDB" id="A0A484B7J3"/>
<protein>
    <recommendedName>
        <fullName evidence="4">Secreted protein</fullName>
    </recommendedName>
</protein>